<proteinExistence type="predicted"/>
<dbReference type="EMBL" id="KZ824581">
    <property type="protein sequence ID" value="RAK83944.1"/>
    <property type="molecule type" value="Genomic_DNA"/>
</dbReference>
<organism evidence="1 2">
    <name type="scientific">Aspergillus costaricaensis CBS 115574</name>
    <dbReference type="NCBI Taxonomy" id="1448317"/>
    <lineage>
        <taxon>Eukaryota</taxon>
        <taxon>Fungi</taxon>
        <taxon>Dikarya</taxon>
        <taxon>Ascomycota</taxon>
        <taxon>Pezizomycotina</taxon>
        <taxon>Eurotiomycetes</taxon>
        <taxon>Eurotiomycetidae</taxon>
        <taxon>Eurotiales</taxon>
        <taxon>Aspergillaceae</taxon>
        <taxon>Aspergillus</taxon>
        <taxon>Aspergillus subgen. Circumdati</taxon>
    </lineage>
</organism>
<sequence length="94" mass="11014">MKCATRLIHTRHIPASCDLVGENIFLPLYLHVISIWLLTSTFHASSLLNIYLSLTIIIRHSRQDKYTYSSQKHKEMENDQNWKKQLEFCPGRGL</sequence>
<protein>
    <submittedName>
        <fullName evidence="1">Uncharacterized protein</fullName>
    </submittedName>
</protein>
<evidence type="ECO:0000313" key="2">
    <source>
        <dbReference type="Proteomes" id="UP000249748"/>
    </source>
</evidence>
<gene>
    <name evidence="1" type="ORF">BO79DRAFT_60891</name>
</gene>
<dbReference type="Proteomes" id="UP000249748">
    <property type="component" value="Unassembled WGS sequence"/>
</dbReference>
<evidence type="ECO:0000313" key="1">
    <source>
        <dbReference type="EMBL" id="RAK83944.1"/>
    </source>
</evidence>
<reference evidence="1" key="1">
    <citation type="submission" date="2018-02" db="EMBL/GenBank/DDBJ databases">
        <title>The genomes of Aspergillus section Nigri reveals drivers in fungal speciation.</title>
        <authorList>
            <consortium name="DOE Joint Genome Institute"/>
            <person name="Vesth T.C."/>
            <person name="Nybo J."/>
            <person name="Theobald S."/>
            <person name="Brandl J."/>
            <person name="Frisvad J.C."/>
            <person name="Nielsen K.F."/>
            <person name="Lyhne E.K."/>
            <person name="Kogle M.E."/>
            <person name="Kuo A."/>
            <person name="Riley R."/>
            <person name="Clum A."/>
            <person name="Nolan M."/>
            <person name="Lipzen A."/>
            <person name="Salamov A."/>
            <person name="Henrissat B."/>
            <person name="Wiebenga A."/>
            <person name="De vries R.P."/>
            <person name="Grigoriev I.V."/>
            <person name="Mortensen U.H."/>
            <person name="Andersen M.R."/>
            <person name="Baker S.E."/>
        </authorList>
    </citation>
    <scope>NUCLEOTIDE SEQUENCE</scope>
    <source>
        <strain evidence="1">CBS 115574</strain>
    </source>
</reference>
<name>A0ACD1I1M4_9EURO</name>
<accession>A0ACD1I1M4</accession>
<keyword evidence="2" id="KW-1185">Reference proteome</keyword>